<accession>A0A2G9CFP5</accession>
<dbReference type="PANTHER" id="PTHR47200">
    <property type="entry name" value="THYLAKOID LUMENAL 15 KDA PROTEIN 1, CHLOROPLASTIC"/>
    <property type="match status" value="1"/>
</dbReference>
<proteinExistence type="predicted"/>
<organism evidence="2 3">
    <name type="scientific">Roseateles chitinivorans</name>
    <dbReference type="NCBI Taxonomy" id="2917965"/>
    <lineage>
        <taxon>Bacteria</taxon>
        <taxon>Pseudomonadati</taxon>
        <taxon>Pseudomonadota</taxon>
        <taxon>Betaproteobacteria</taxon>
        <taxon>Burkholderiales</taxon>
        <taxon>Sphaerotilaceae</taxon>
        <taxon>Roseateles</taxon>
    </lineage>
</organism>
<dbReference type="AlphaFoldDB" id="A0A2G9CFP5"/>
<sequence length="198" mass="21708">MAESLAGKAKDSEGPSEVGELSAHDHLVSASLKSVPARSRSRSRHRSGSKHEAANTLRTWAKPSRERRLVSHRENEYRPPATRVELESRYATGERSFPGTDLEDTDLSGIVLDGANLEKSWFFDTDFSGASLRGTSFRECNVKCADFSNADLTSAIFELASIESIKTRGAVLELVQVKGATFYGCELPEGAALPSWDW</sequence>
<protein>
    <recommendedName>
        <fullName evidence="4">Pentapeptide repeat-containing protein</fullName>
    </recommendedName>
</protein>
<dbReference type="PANTHER" id="PTHR47200:SF2">
    <property type="entry name" value="THYLAKOID LUMENAL 15 KDA PROTEIN 1, CHLOROPLASTIC"/>
    <property type="match status" value="1"/>
</dbReference>
<evidence type="ECO:0000313" key="2">
    <source>
        <dbReference type="EMBL" id="PIM55260.1"/>
    </source>
</evidence>
<gene>
    <name evidence="2" type="ORF">CS062_00045</name>
</gene>
<dbReference type="EMBL" id="PEOG01000001">
    <property type="protein sequence ID" value="PIM55260.1"/>
    <property type="molecule type" value="Genomic_DNA"/>
</dbReference>
<keyword evidence="3" id="KW-1185">Reference proteome</keyword>
<feature type="compositionally biased region" description="Basic and acidic residues" evidence="1">
    <location>
        <begin position="63"/>
        <end position="76"/>
    </location>
</feature>
<evidence type="ECO:0000313" key="3">
    <source>
        <dbReference type="Proteomes" id="UP000231501"/>
    </source>
</evidence>
<dbReference type="InterPro" id="IPR001646">
    <property type="entry name" value="5peptide_repeat"/>
</dbReference>
<dbReference type="Proteomes" id="UP000231501">
    <property type="component" value="Unassembled WGS sequence"/>
</dbReference>
<dbReference type="Gene3D" id="2.160.20.80">
    <property type="entry name" value="E3 ubiquitin-protein ligase SopA"/>
    <property type="match status" value="1"/>
</dbReference>
<feature type="region of interest" description="Disordered" evidence="1">
    <location>
        <begin position="1"/>
        <end position="76"/>
    </location>
</feature>
<feature type="compositionally biased region" description="Basic residues" evidence="1">
    <location>
        <begin position="39"/>
        <end position="48"/>
    </location>
</feature>
<reference evidence="2 3" key="1">
    <citation type="submission" date="2017-11" db="EMBL/GenBank/DDBJ databases">
        <title>Draft genome sequence of Mitsuaria sp. HWN-4.</title>
        <authorList>
            <person name="Gundlapally S.R."/>
        </authorList>
    </citation>
    <scope>NUCLEOTIDE SEQUENCE [LARGE SCALE GENOMIC DNA]</scope>
    <source>
        <strain evidence="2 3">HWN-4</strain>
    </source>
</reference>
<dbReference type="InterPro" id="IPR044213">
    <property type="entry name" value="At2g44920-like"/>
</dbReference>
<comment type="caution">
    <text evidence="2">The sequence shown here is derived from an EMBL/GenBank/DDBJ whole genome shotgun (WGS) entry which is preliminary data.</text>
</comment>
<name>A0A2G9CFP5_9BURK</name>
<dbReference type="Pfam" id="PF00805">
    <property type="entry name" value="Pentapeptide"/>
    <property type="match status" value="1"/>
</dbReference>
<evidence type="ECO:0008006" key="4">
    <source>
        <dbReference type="Google" id="ProtNLM"/>
    </source>
</evidence>
<dbReference type="SUPFAM" id="SSF141571">
    <property type="entry name" value="Pentapeptide repeat-like"/>
    <property type="match status" value="1"/>
</dbReference>
<evidence type="ECO:0000256" key="1">
    <source>
        <dbReference type="SAM" id="MobiDB-lite"/>
    </source>
</evidence>